<evidence type="ECO:0000256" key="1">
    <source>
        <dbReference type="ARBA" id="ARBA00022737"/>
    </source>
</evidence>
<dbReference type="CDD" id="cd19499">
    <property type="entry name" value="RecA-like_ClpB_Hsp104-like"/>
    <property type="match status" value="1"/>
</dbReference>
<accession>K0NQG3</accession>
<evidence type="ECO:0000256" key="3">
    <source>
        <dbReference type="ARBA" id="ARBA00022840"/>
    </source>
</evidence>
<dbReference type="PROSITE" id="PS00870">
    <property type="entry name" value="CLPAB_1"/>
    <property type="match status" value="1"/>
</dbReference>
<dbReference type="InterPro" id="IPR003959">
    <property type="entry name" value="ATPase_AAA_core"/>
</dbReference>
<dbReference type="Pfam" id="PF00004">
    <property type="entry name" value="AAA"/>
    <property type="match status" value="1"/>
</dbReference>
<sequence>MISKELSTALGFAVREAKKRRHEYVCVEHVLYAILNHETGAQTIEKCGGSPEQIKEELEKFFDEKLTKIDSKEEYVLQQTIGFQRMIQRAINQARSAEKTEVNLGDILASIFQEKDSHAAFYLESEGITRLDVLKYISHTSEPVKKPTPPMDPSQKIFKPTDIKPKRQTKKDPLEIFTTDLLKKALDKKIDPLIGRADETDRVMQVLCRRRKNNPILVGDPGVGKTAIAEGLALKINNKEVPDLLENCELFSLDMGTLLAGTKYRGDFEQRLKDVINALEAKENALLIIDEIHTVVGAGATTSGSMDASNILKPALSSGDIKCIGTTTYEEYKNHFEKDRAFSRRFEKIEVPEPSLEETTQILTGLKTLYEEHHGLTYPAETIEAAAYLSDKYINDRFLPDKAIDVIDETGAYLRLKGKGHRKIVSPKDIENIVAKIAKVPVTSVTSTDKANLESLPKKLFKVIFGQDDAIQTLTTSIKRSRAGLAAPDRPIGSFLFMGPTGVGKTEVAKQLAYQLGIEFLRFDMSEYMEKHAVSRLIGAPPGYIGFDQGGILTDGIRKSPHCVLLLDEIEKAHMDLYNILLQVMDYATLTDNNGKSADFRNVIIIMTSNAGAREMSSNAIGFGSQLSDMDSKGLKAVETTFSPEFRNRLDGIVQFNHLSLKVMEMIVDKNMTELKSMLKIKNITLTYSAKVRTFLAKEGYDPKFGARPLDRLIQTRIKDRLTDEILFGSLEKGGKISIGLRNNKLNFTYKS</sequence>
<dbReference type="Gene3D" id="3.40.50.300">
    <property type="entry name" value="P-loop containing nucleotide triphosphate hydrolases"/>
    <property type="match status" value="2"/>
</dbReference>
<dbReference type="Gene3D" id="1.10.8.60">
    <property type="match status" value="2"/>
</dbReference>
<dbReference type="PROSITE" id="PS51903">
    <property type="entry name" value="CLP_R"/>
    <property type="match status" value="1"/>
</dbReference>
<dbReference type="Gene3D" id="1.10.1780.10">
    <property type="entry name" value="Clp, N-terminal domain"/>
    <property type="match status" value="1"/>
</dbReference>
<dbReference type="PATRIC" id="fig|651182.5.peg.3554"/>
<dbReference type="SMART" id="SM01086">
    <property type="entry name" value="ClpB_D2-small"/>
    <property type="match status" value="1"/>
</dbReference>
<dbReference type="PANTHER" id="PTHR11638:SF111">
    <property type="entry name" value="ATP-DEPENDENT CLP PROTEASE ATP-BINDING SUBUNIT CLPA"/>
    <property type="match status" value="1"/>
</dbReference>
<dbReference type="Pfam" id="PF07724">
    <property type="entry name" value="AAA_2"/>
    <property type="match status" value="1"/>
</dbReference>
<dbReference type="PANTHER" id="PTHR11638">
    <property type="entry name" value="ATP-DEPENDENT CLP PROTEASE"/>
    <property type="match status" value="1"/>
</dbReference>
<dbReference type="STRING" id="651182.TOL2_C30030"/>
<dbReference type="PRINTS" id="PR00300">
    <property type="entry name" value="CLPPROTEASEA"/>
</dbReference>
<dbReference type="EMBL" id="FO203503">
    <property type="protein sequence ID" value="CCK81162.1"/>
    <property type="molecule type" value="Genomic_DNA"/>
</dbReference>
<evidence type="ECO:0000259" key="7">
    <source>
        <dbReference type="PROSITE" id="PS51903"/>
    </source>
</evidence>
<comment type="similarity">
    <text evidence="6">Belongs to the ClpA/ClpB family.</text>
</comment>
<dbReference type="FunFam" id="3.40.50.300:FF:000025">
    <property type="entry name" value="ATP-dependent Clp protease subunit"/>
    <property type="match status" value="1"/>
</dbReference>
<dbReference type="InterPro" id="IPR013461">
    <property type="entry name" value="ClpA"/>
</dbReference>
<gene>
    <name evidence="8" type="primary">clpA</name>
    <name evidence="8" type="ordered locus">TOL2_C30030</name>
</gene>
<dbReference type="KEGG" id="dto:TOL2_C30030"/>
<dbReference type="InterPro" id="IPR004176">
    <property type="entry name" value="Clp_R_N"/>
</dbReference>
<proteinExistence type="inferred from homology"/>
<dbReference type="InterPro" id="IPR036628">
    <property type="entry name" value="Clp_N_dom_sf"/>
</dbReference>
<dbReference type="CDD" id="cd00009">
    <property type="entry name" value="AAA"/>
    <property type="match status" value="1"/>
</dbReference>
<dbReference type="SUPFAM" id="SSF81923">
    <property type="entry name" value="Double Clp-N motif"/>
    <property type="match status" value="1"/>
</dbReference>
<dbReference type="AlphaFoldDB" id="K0NQG3"/>
<evidence type="ECO:0000256" key="5">
    <source>
        <dbReference type="PROSITE-ProRule" id="PRU01251"/>
    </source>
</evidence>
<dbReference type="InterPro" id="IPR050130">
    <property type="entry name" value="ClpA_ClpB"/>
</dbReference>
<reference evidence="8 9" key="1">
    <citation type="journal article" date="2013" name="Environ. Microbiol.">
        <title>Complete genome, catabolic sub-proteomes and key-metabolites of Desulfobacula toluolica Tol2, a marine, aromatic compound-degrading, sulfate-reducing bacterium.</title>
        <authorList>
            <person name="Wohlbrand L."/>
            <person name="Jacob J.H."/>
            <person name="Kube M."/>
            <person name="Mussmann M."/>
            <person name="Jarling R."/>
            <person name="Beck A."/>
            <person name="Amann R."/>
            <person name="Wilkes H."/>
            <person name="Reinhardt R."/>
            <person name="Rabus R."/>
        </authorList>
    </citation>
    <scope>NUCLEOTIDE SEQUENCE [LARGE SCALE GENOMIC DNA]</scope>
    <source>
        <strain evidence="9">DSM 7467 / Tol2</strain>
    </source>
</reference>
<dbReference type="InterPro" id="IPR019489">
    <property type="entry name" value="Clp_ATPase_C"/>
</dbReference>
<dbReference type="InterPro" id="IPR028299">
    <property type="entry name" value="ClpA/B_CS2"/>
</dbReference>
<feature type="domain" description="Clp R" evidence="7">
    <location>
        <begin position="1"/>
        <end position="143"/>
    </location>
</feature>
<keyword evidence="1 5" id="KW-0677">Repeat</keyword>
<dbReference type="InterPro" id="IPR003593">
    <property type="entry name" value="AAA+_ATPase"/>
</dbReference>
<dbReference type="SMART" id="SM00382">
    <property type="entry name" value="AAA"/>
    <property type="match status" value="2"/>
</dbReference>
<dbReference type="Pfam" id="PF17871">
    <property type="entry name" value="AAA_lid_9"/>
    <property type="match status" value="1"/>
</dbReference>
<dbReference type="Proteomes" id="UP000007347">
    <property type="component" value="Chromosome"/>
</dbReference>
<dbReference type="Pfam" id="PF02861">
    <property type="entry name" value="Clp_N"/>
    <property type="match status" value="1"/>
</dbReference>
<dbReference type="SUPFAM" id="SSF52540">
    <property type="entry name" value="P-loop containing nucleoside triphosphate hydrolases"/>
    <property type="match status" value="2"/>
</dbReference>
<dbReference type="NCBIfam" id="TIGR02639">
    <property type="entry name" value="ClpA"/>
    <property type="match status" value="1"/>
</dbReference>
<dbReference type="GO" id="GO:0016887">
    <property type="term" value="F:ATP hydrolysis activity"/>
    <property type="evidence" value="ECO:0007669"/>
    <property type="project" value="InterPro"/>
</dbReference>
<dbReference type="InterPro" id="IPR001270">
    <property type="entry name" value="ClpA/B"/>
</dbReference>
<dbReference type="GO" id="GO:0034605">
    <property type="term" value="P:cellular response to heat"/>
    <property type="evidence" value="ECO:0007669"/>
    <property type="project" value="TreeGrafter"/>
</dbReference>
<keyword evidence="9" id="KW-1185">Reference proteome</keyword>
<evidence type="ECO:0000256" key="2">
    <source>
        <dbReference type="ARBA" id="ARBA00022741"/>
    </source>
</evidence>
<dbReference type="GO" id="GO:0005524">
    <property type="term" value="F:ATP binding"/>
    <property type="evidence" value="ECO:0007669"/>
    <property type="project" value="UniProtKB-KW"/>
</dbReference>
<dbReference type="GO" id="GO:0008233">
    <property type="term" value="F:peptidase activity"/>
    <property type="evidence" value="ECO:0007669"/>
    <property type="project" value="UniProtKB-KW"/>
</dbReference>
<dbReference type="InterPro" id="IPR027417">
    <property type="entry name" value="P-loop_NTPase"/>
</dbReference>
<organism evidence="8 9">
    <name type="scientific">Desulfobacula toluolica (strain DSM 7467 / Tol2)</name>
    <dbReference type="NCBI Taxonomy" id="651182"/>
    <lineage>
        <taxon>Bacteria</taxon>
        <taxon>Pseudomonadati</taxon>
        <taxon>Thermodesulfobacteriota</taxon>
        <taxon>Desulfobacteria</taxon>
        <taxon>Desulfobacterales</taxon>
        <taxon>Desulfobacteraceae</taxon>
        <taxon>Desulfobacula</taxon>
    </lineage>
</organism>
<keyword evidence="3 6" id="KW-0067">ATP-binding</keyword>
<keyword evidence="8" id="KW-0378">Hydrolase</keyword>
<dbReference type="HOGENOM" id="CLU_005070_4_1_7"/>
<evidence type="ECO:0000256" key="4">
    <source>
        <dbReference type="ARBA" id="ARBA00023186"/>
    </source>
</evidence>
<dbReference type="GO" id="GO:0005737">
    <property type="term" value="C:cytoplasm"/>
    <property type="evidence" value="ECO:0007669"/>
    <property type="project" value="TreeGrafter"/>
</dbReference>
<dbReference type="PROSITE" id="PS00871">
    <property type="entry name" value="CLPAB_2"/>
    <property type="match status" value="1"/>
</dbReference>
<dbReference type="OrthoDB" id="9803641at2"/>
<keyword evidence="8" id="KW-0645">Protease</keyword>
<dbReference type="GO" id="GO:0006508">
    <property type="term" value="P:proteolysis"/>
    <property type="evidence" value="ECO:0007669"/>
    <property type="project" value="UniProtKB-KW"/>
</dbReference>
<keyword evidence="4 6" id="KW-0143">Chaperone</keyword>
<dbReference type="Pfam" id="PF10431">
    <property type="entry name" value="ClpB_D2-small"/>
    <property type="match status" value="1"/>
</dbReference>
<dbReference type="RefSeq" id="WP_014958371.1">
    <property type="nucleotide sequence ID" value="NC_018645.1"/>
</dbReference>
<dbReference type="InterPro" id="IPR018368">
    <property type="entry name" value="ClpA/B_CS1"/>
</dbReference>
<evidence type="ECO:0000313" key="9">
    <source>
        <dbReference type="Proteomes" id="UP000007347"/>
    </source>
</evidence>
<protein>
    <submittedName>
        <fullName evidence="8">ClpA: ATP-dependent Clp protease, ATP-binding subunit</fullName>
    </submittedName>
</protein>
<dbReference type="GO" id="GO:0043335">
    <property type="term" value="P:protein unfolding"/>
    <property type="evidence" value="ECO:0007669"/>
    <property type="project" value="InterPro"/>
</dbReference>
<evidence type="ECO:0000313" key="8">
    <source>
        <dbReference type="EMBL" id="CCK81162.1"/>
    </source>
</evidence>
<dbReference type="InterPro" id="IPR041546">
    <property type="entry name" value="ClpA/ClpB_AAA_lid"/>
</dbReference>
<keyword evidence="2 6" id="KW-0547">Nucleotide-binding</keyword>
<evidence type="ECO:0000256" key="6">
    <source>
        <dbReference type="RuleBase" id="RU004432"/>
    </source>
</evidence>
<name>K0NQG3_DESTT</name>